<dbReference type="Proteomes" id="UP000095544">
    <property type="component" value="Unassembled WGS sequence"/>
</dbReference>
<evidence type="ECO:0000259" key="2">
    <source>
        <dbReference type="Pfam" id="PF20906"/>
    </source>
</evidence>
<dbReference type="PROSITE" id="PS51257">
    <property type="entry name" value="PROKAR_LIPOPROTEIN"/>
    <property type="match status" value="1"/>
</dbReference>
<evidence type="ECO:0000313" key="4">
    <source>
        <dbReference type="Proteomes" id="UP000095544"/>
    </source>
</evidence>
<reference evidence="3 4" key="1">
    <citation type="submission" date="2015-09" db="EMBL/GenBank/DDBJ databases">
        <authorList>
            <consortium name="Pathogen Informatics"/>
        </authorList>
    </citation>
    <scope>NUCLEOTIDE SEQUENCE [LARGE SCALE GENOMIC DNA]</scope>
    <source>
        <strain evidence="3 4">2789STDY5834876</strain>
    </source>
</reference>
<proteinExistence type="predicted"/>
<organism evidence="3 4">
    <name type="scientific">Faecalicatena contorta</name>
    <dbReference type="NCBI Taxonomy" id="39482"/>
    <lineage>
        <taxon>Bacteria</taxon>
        <taxon>Bacillati</taxon>
        <taxon>Bacillota</taxon>
        <taxon>Clostridia</taxon>
        <taxon>Lachnospirales</taxon>
        <taxon>Lachnospiraceae</taxon>
        <taxon>Faecalicatena</taxon>
    </lineage>
</organism>
<dbReference type="InterPro" id="IPR027479">
    <property type="entry name" value="S-Me-THD_N_sf"/>
</dbReference>
<sequence length="351" mass="36495">MIFDKESIQDLLIGSLLLGGGGGGCPKEGAERALSALKLGNVELITIEELKERSSDGCIVTISGVGSPASDTAYYSDDVYPRILELLGTQSETPIAGFISCELGASSSFEPFIPAVLSGLPIIDAPCDGRAHPLGVMGSLGLENSGQTVIQAAAGGRPENKTYTELTVKGTVENTASLVRNAAHLAGGAVAVARNPVSIPYLETHAAAGAYAQAIKLGRAYRTAASPALAIEAALCQLNGRILCTGTVENCTLETRNALDYGTFRISTASIPCQIGFCNEYMYAAIGGERLAVFPDLITTIETNTGRIIASADIQEGMELTVISAPRSELKLGAGLLNKQNYLPLEGVLGE</sequence>
<dbReference type="SUPFAM" id="SSF160991">
    <property type="entry name" value="CV3147-like"/>
    <property type="match status" value="1"/>
</dbReference>
<accession>A0A174KPZ4</accession>
<dbReference type="Pfam" id="PF20906">
    <property type="entry name" value="S-Me-THD_C"/>
    <property type="match status" value="1"/>
</dbReference>
<protein>
    <submittedName>
        <fullName evidence="3">Uncharacterized conserved protein</fullName>
    </submittedName>
</protein>
<dbReference type="Gene3D" id="2.40.390.10">
    <property type="entry name" value="CV3147-like"/>
    <property type="match status" value="1"/>
</dbReference>
<name>A0A174KPZ4_9FIRM</name>
<evidence type="ECO:0000313" key="3">
    <source>
        <dbReference type="EMBL" id="CUP12097.1"/>
    </source>
</evidence>
<dbReference type="InterPro" id="IPR024071">
    <property type="entry name" value="S-Me-THD_C_sf"/>
</dbReference>
<dbReference type="InterPro" id="IPR048350">
    <property type="entry name" value="S-Me-THD-like_C"/>
</dbReference>
<feature type="domain" description="S-Me-THD N-terminal" evidence="1">
    <location>
        <begin position="7"/>
        <end position="141"/>
    </location>
</feature>
<dbReference type="InterPro" id="IPR010318">
    <property type="entry name" value="S-Me-THD_N"/>
</dbReference>
<dbReference type="Gene3D" id="3.40.1610.10">
    <property type="entry name" value="CV3147-like domain"/>
    <property type="match status" value="1"/>
</dbReference>
<dbReference type="OrthoDB" id="7441206at2"/>
<dbReference type="EMBL" id="CYZU01000058">
    <property type="protein sequence ID" value="CUP12097.1"/>
    <property type="molecule type" value="Genomic_DNA"/>
</dbReference>
<dbReference type="Pfam" id="PF06032">
    <property type="entry name" value="S-Me-THD_N"/>
    <property type="match status" value="1"/>
</dbReference>
<dbReference type="RefSeq" id="WP_055154934.1">
    <property type="nucleotide sequence ID" value="NZ_CYZU01000058.1"/>
</dbReference>
<feature type="domain" description="S-Me-THD-like C-terminal" evidence="2">
    <location>
        <begin position="175"/>
        <end position="329"/>
    </location>
</feature>
<dbReference type="AlphaFoldDB" id="A0A174KPZ4"/>
<dbReference type="STRING" id="39482.ERS852491_04322"/>
<evidence type="ECO:0000259" key="1">
    <source>
        <dbReference type="Pfam" id="PF06032"/>
    </source>
</evidence>
<gene>
    <name evidence="3" type="ORF">ERS852491_04322</name>
</gene>